<proteinExistence type="predicted"/>
<reference evidence="2 3" key="1">
    <citation type="journal article" date="2017" name="Int J Environ Stud">
        <title>Does the Miocene-Pliocene relict legume Oxytropis triphylla form nitrogen-fixing nodules with a combination of bacterial strains?</title>
        <authorList>
            <person name="Safronova V."/>
            <person name="Belimov A."/>
            <person name="Sazanova A."/>
            <person name="Kuznetsova I."/>
            <person name="Popova J."/>
            <person name="Andronov E."/>
            <person name="Verkhozina A."/>
            <person name="Tikhonovich I."/>
        </authorList>
    </citation>
    <scope>NUCLEOTIDE SEQUENCE [LARGE SCALE GENOMIC DNA]</scope>
    <source>
        <strain evidence="2 3">Tri-38</strain>
    </source>
</reference>
<dbReference type="Pfam" id="PF13737">
    <property type="entry name" value="DDE_Tnp_1_5"/>
    <property type="match status" value="1"/>
</dbReference>
<evidence type="ECO:0000313" key="3">
    <source>
        <dbReference type="Proteomes" id="UP000232163"/>
    </source>
</evidence>
<protein>
    <recommendedName>
        <fullName evidence="1">Transposase DDE domain-containing protein</fullName>
    </recommendedName>
</protein>
<dbReference type="AlphaFoldDB" id="A0A2N9W2U6"/>
<keyword evidence="3" id="KW-1185">Reference proteome</keyword>
<dbReference type="EMBL" id="MZMT01000013">
    <property type="protein sequence ID" value="PIO46064.1"/>
    <property type="molecule type" value="Genomic_DNA"/>
</dbReference>
<evidence type="ECO:0000259" key="1">
    <source>
        <dbReference type="Pfam" id="PF13737"/>
    </source>
</evidence>
<evidence type="ECO:0000313" key="2">
    <source>
        <dbReference type="EMBL" id="PIO46064.1"/>
    </source>
</evidence>
<dbReference type="InterPro" id="IPR025668">
    <property type="entry name" value="Tnp_DDE_dom"/>
</dbReference>
<name>A0A2N9W2U6_9HYPH</name>
<dbReference type="Proteomes" id="UP000232163">
    <property type="component" value="Unassembled WGS sequence"/>
</dbReference>
<accession>A0A2N9W2U6</accession>
<organism evidence="2 3">
    <name type="scientific">Phyllobacterium zundukense</name>
    <dbReference type="NCBI Taxonomy" id="1867719"/>
    <lineage>
        <taxon>Bacteria</taxon>
        <taxon>Pseudomonadati</taxon>
        <taxon>Pseudomonadota</taxon>
        <taxon>Alphaproteobacteria</taxon>
        <taxon>Hyphomicrobiales</taxon>
        <taxon>Phyllobacteriaceae</taxon>
        <taxon>Phyllobacterium</taxon>
    </lineage>
</organism>
<gene>
    <name evidence="2" type="ORF">B5P45_04340</name>
</gene>
<sequence>MALQDVARYLITQANQRVQGGLFGGHFLLSHCPAGCVFGMRLRQIEGFMSSVLDLMGLDLPVPDHTTLSRRARTWE</sequence>
<comment type="caution">
    <text evidence="2">The sequence shown here is derived from an EMBL/GenBank/DDBJ whole genome shotgun (WGS) entry which is preliminary data.</text>
</comment>
<feature type="domain" description="Transposase DDE" evidence="1">
    <location>
        <begin position="26"/>
        <end position="74"/>
    </location>
</feature>
<feature type="non-terminal residue" evidence="2">
    <location>
        <position position="76"/>
    </location>
</feature>